<dbReference type="KEGG" id="arep:ID810_02775"/>
<evidence type="ECO:0000256" key="5">
    <source>
        <dbReference type="ARBA" id="ARBA00023288"/>
    </source>
</evidence>
<gene>
    <name evidence="7" type="ORF">ID810_02775</name>
</gene>
<dbReference type="PANTHER" id="PTHR43649">
    <property type="entry name" value="ARABINOSE-BINDING PROTEIN-RELATED"/>
    <property type="match status" value="1"/>
</dbReference>
<keyword evidence="3" id="KW-0472">Membrane</keyword>
<evidence type="ECO:0000256" key="4">
    <source>
        <dbReference type="ARBA" id="ARBA00023139"/>
    </source>
</evidence>
<evidence type="ECO:0000313" key="8">
    <source>
        <dbReference type="Proteomes" id="UP000594637"/>
    </source>
</evidence>
<feature type="signal peptide" evidence="6">
    <location>
        <begin position="1"/>
        <end position="27"/>
    </location>
</feature>
<dbReference type="PANTHER" id="PTHR43649:SF33">
    <property type="entry name" value="POLYGALACTURONAN_RHAMNOGALACTURONAN-BINDING PROTEIN YTCQ"/>
    <property type="match status" value="1"/>
</dbReference>
<keyword evidence="4" id="KW-0564">Palmitate</keyword>
<accession>A0A7T0LLD2</accession>
<feature type="chain" id="PRO_5039475413" evidence="6">
    <location>
        <begin position="28"/>
        <end position="426"/>
    </location>
</feature>
<keyword evidence="1" id="KW-1003">Cell membrane</keyword>
<evidence type="ECO:0000256" key="2">
    <source>
        <dbReference type="ARBA" id="ARBA00022729"/>
    </source>
</evidence>
<dbReference type="Proteomes" id="UP000594637">
    <property type="component" value="Chromosome"/>
</dbReference>
<dbReference type="EMBL" id="CP063989">
    <property type="protein sequence ID" value="QPL05899.1"/>
    <property type="molecule type" value="Genomic_DNA"/>
</dbReference>
<evidence type="ECO:0000256" key="3">
    <source>
        <dbReference type="ARBA" id="ARBA00023136"/>
    </source>
</evidence>
<name>A0A7T0LLD2_9ACTO</name>
<dbReference type="SUPFAM" id="SSF53850">
    <property type="entry name" value="Periplasmic binding protein-like II"/>
    <property type="match status" value="1"/>
</dbReference>
<dbReference type="AlphaFoldDB" id="A0A7T0LLD2"/>
<dbReference type="InterPro" id="IPR050490">
    <property type="entry name" value="Bact_solute-bd_prot1"/>
</dbReference>
<sequence>MKYWRRRSFITALGAAALTLTACGGRAADDENGGAGGQVTLTLMRTGTPEILRPIFEPMIAEFEEANPGIKVDMQDLGWNDATASMGVMASSGTLPDLMYHLPSDVFDLASKGLVTDLTDKLSPELKDDIFPALLQAGQYEGRQYLVPCSVSPLFLWYNTELFEKAGLDPDNPPNTWDELLAAGRQIAEKTDASGVAMYSKPAAGETSGLYESLFAGAIGGSAWDPNSQRYLYDDPKYDAEALQTLEFMRGLVDISQPNVVEYGRFDTRTLFRDGHAGMAIDLIYMQNQIGDGLKDGTFRVAELPAPTGRTSISTINVGGWFIPTNSAHPEEALKLLEFFMETENQIKHTTYGSAPILKSEAATYEGELWEVATAALEHGVAEGISLQTGALWTVNGEELQRLLTAQRSPEEVLRAIRERHQEIYE</sequence>
<proteinExistence type="predicted"/>
<keyword evidence="2 6" id="KW-0732">Signal</keyword>
<dbReference type="Pfam" id="PF01547">
    <property type="entry name" value="SBP_bac_1"/>
    <property type="match status" value="1"/>
</dbReference>
<keyword evidence="5" id="KW-0449">Lipoprotein</keyword>
<keyword evidence="8" id="KW-1185">Reference proteome</keyword>
<dbReference type="InterPro" id="IPR006059">
    <property type="entry name" value="SBP"/>
</dbReference>
<dbReference type="CDD" id="cd13585">
    <property type="entry name" value="PBP2_TMBP_like"/>
    <property type="match status" value="1"/>
</dbReference>
<dbReference type="PROSITE" id="PS51257">
    <property type="entry name" value="PROKAR_LIPOPROTEIN"/>
    <property type="match status" value="1"/>
</dbReference>
<evidence type="ECO:0000256" key="6">
    <source>
        <dbReference type="SAM" id="SignalP"/>
    </source>
</evidence>
<protein>
    <submittedName>
        <fullName evidence="7">Sugar ABC transporter substrate-binding protein</fullName>
    </submittedName>
</protein>
<dbReference type="Gene3D" id="3.40.190.10">
    <property type="entry name" value="Periplasmic binding protein-like II"/>
    <property type="match status" value="1"/>
</dbReference>
<organism evidence="7 8">
    <name type="scientific">Actinomyces respiraculi</name>
    <dbReference type="NCBI Taxonomy" id="2744574"/>
    <lineage>
        <taxon>Bacteria</taxon>
        <taxon>Bacillati</taxon>
        <taxon>Actinomycetota</taxon>
        <taxon>Actinomycetes</taxon>
        <taxon>Actinomycetales</taxon>
        <taxon>Actinomycetaceae</taxon>
        <taxon>Actinomyces</taxon>
    </lineage>
</organism>
<reference evidence="7 8" key="1">
    <citation type="submission" date="2020-11" db="EMBL/GenBank/DDBJ databases">
        <title>Actinomyces sp. ZJ750.</title>
        <authorList>
            <person name="Zhou J."/>
        </authorList>
    </citation>
    <scope>NUCLEOTIDE SEQUENCE [LARGE SCALE GENOMIC DNA]</scope>
    <source>
        <strain evidence="7 8">ZJ750</strain>
    </source>
</reference>
<evidence type="ECO:0000313" key="7">
    <source>
        <dbReference type="EMBL" id="QPL05899.1"/>
    </source>
</evidence>
<dbReference type="RefSeq" id="WP_166855260.1">
    <property type="nucleotide sequence ID" value="NZ_CP063989.1"/>
</dbReference>
<evidence type="ECO:0000256" key="1">
    <source>
        <dbReference type="ARBA" id="ARBA00022475"/>
    </source>
</evidence>